<dbReference type="InterPro" id="IPR051244">
    <property type="entry name" value="TCAF"/>
</dbReference>
<dbReference type="Pfam" id="PF13402">
    <property type="entry name" value="Peptidase_M60"/>
    <property type="match status" value="1"/>
</dbReference>
<evidence type="ECO:0000313" key="3">
    <source>
        <dbReference type="Proteomes" id="UP000663873"/>
    </source>
</evidence>
<evidence type="ECO:0000259" key="1">
    <source>
        <dbReference type="PROSITE" id="PS51723"/>
    </source>
</evidence>
<proteinExistence type="predicted"/>
<dbReference type="Proteomes" id="UP000663873">
    <property type="component" value="Unassembled WGS sequence"/>
</dbReference>
<dbReference type="AlphaFoldDB" id="A0A821YWL8"/>
<name>A0A821YWL8_9BILA</name>
<reference evidence="2" key="1">
    <citation type="submission" date="2021-02" db="EMBL/GenBank/DDBJ databases">
        <authorList>
            <person name="Nowell W R."/>
        </authorList>
    </citation>
    <scope>NUCLEOTIDE SEQUENCE</scope>
</reference>
<feature type="non-terminal residue" evidence="2">
    <location>
        <position position="1"/>
    </location>
</feature>
<comment type="caution">
    <text evidence="2">The sequence shown here is derived from an EMBL/GenBank/DDBJ whole genome shotgun (WGS) entry which is preliminary data.</text>
</comment>
<dbReference type="InterPro" id="IPR031161">
    <property type="entry name" value="Peptidase_M60_dom"/>
</dbReference>
<dbReference type="PANTHER" id="PTHR15730">
    <property type="entry name" value="EXPERIMENTAL AUTOIMMUNE PROSTATITIS ANTIGEN 2-RELATED"/>
    <property type="match status" value="1"/>
</dbReference>
<accession>A0A821YWL8</accession>
<keyword evidence="3" id="KW-1185">Reference proteome</keyword>
<dbReference type="Gene3D" id="1.10.390.30">
    <property type="entry name" value="Peptidase M60, enhancin-like domain 3"/>
    <property type="match status" value="1"/>
</dbReference>
<gene>
    <name evidence="2" type="ORF">UJA718_LOCUS48595</name>
</gene>
<dbReference type="PROSITE" id="PS51723">
    <property type="entry name" value="PEPTIDASE_M60"/>
    <property type="match status" value="1"/>
</dbReference>
<feature type="domain" description="Peptidase M60" evidence="1">
    <location>
        <begin position="1"/>
        <end position="32"/>
    </location>
</feature>
<dbReference type="EMBL" id="CAJOBP010098086">
    <property type="protein sequence ID" value="CAF4968104.1"/>
    <property type="molecule type" value="Genomic_DNA"/>
</dbReference>
<sequence>RIYIENGCNFDEWKDDPGIGLIIYAQLAREYGWETYKQVFRQYEQTQPYLDSNQEKMDHWIEIFSRQVGYNLIPLFKFWG</sequence>
<organism evidence="2 3">
    <name type="scientific">Rotaria socialis</name>
    <dbReference type="NCBI Taxonomy" id="392032"/>
    <lineage>
        <taxon>Eukaryota</taxon>
        <taxon>Metazoa</taxon>
        <taxon>Spiralia</taxon>
        <taxon>Gnathifera</taxon>
        <taxon>Rotifera</taxon>
        <taxon>Eurotatoria</taxon>
        <taxon>Bdelloidea</taxon>
        <taxon>Philodinida</taxon>
        <taxon>Philodinidae</taxon>
        <taxon>Rotaria</taxon>
    </lineage>
</organism>
<dbReference type="PANTHER" id="PTHR15730:SF5">
    <property type="entry name" value="SI:CH211-210B2.2-RELATED"/>
    <property type="match status" value="1"/>
</dbReference>
<feature type="non-terminal residue" evidence="2">
    <location>
        <position position="80"/>
    </location>
</feature>
<protein>
    <recommendedName>
        <fullName evidence="1">Peptidase M60 domain-containing protein</fullName>
    </recommendedName>
</protein>
<dbReference type="InterPro" id="IPR042279">
    <property type="entry name" value="Pep_M60_3"/>
</dbReference>
<evidence type="ECO:0000313" key="2">
    <source>
        <dbReference type="EMBL" id="CAF4968104.1"/>
    </source>
</evidence>